<evidence type="ECO:0000313" key="1">
    <source>
        <dbReference type="EMBL" id="MSS17749.1"/>
    </source>
</evidence>
<dbReference type="Proteomes" id="UP000483362">
    <property type="component" value="Unassembled WGS sequence"/>
</dbReference>
<dbReference type="AlphaFoldDB" id="A0A6L5XBB5"/>
<reference evidence="1 2" key="1">
    <citation type="submission" date="2019-08" db="EMBL/GenBank/DDBJ databases">
        <title>In-depth cultivation of the pig gut microbiome towards novel bacterial diversity and tailored functional studies.</title>
        <authorList>
            <person name="Wylensek D."/>
            <person name="Hitch T.C.A."/>
            <person name="Clavel T."/>
        </authorList>
    </citation>
    <scope>NUCLEOTIDE SEQUENCE [LARGE SCALE GENOMIC DNA]</scope>
    <source>
        <strain evidence="1 2">Oil-RF-744-WCA-WT-10</strain>
    </source>
</reference>
<sequence>MRTTSSYIKVSDEAKTKLARLFQVEEKTVYLALTYRRNSDKARKIRYIAVRDCGGVPMCHCPECETLHEIKEGDRQLMVQNFNNGVKLEIDKSTGDVVIYDRRGDVLQTKRIKEIPELSELQLYAESL</sequence>
<name>A0A6L5XBB5_9BACT</name>
<gene>
    <name evidence="1" type="ORF">FYJ29_08275</name>
</gene>
<dbReference type="EMBL" id="VULT01000012">
    <property type="protein sequence ID" value="MSS17749.1"/>
    <property type="molecule type" value="Genomic_DNA"/>
</dbReference>
<proteinExistence type="predicted"/>
<dbReference type="RefSeq" id="WP_154326424.1">
    <property type="nucleotide sequence ID" value="NZ_CP045696.1"/>
</dbReference>
<organism evidence="1 2">
    <name type="scientific">Sodaliphilus pleomorphus</name>
    <dbReference type="NCBI Taxonomy" id="2606626"/>
    <lineage>
        <taxon>Bacteria</taxon>
        <taxon>Pseudomonadati</taxon>
        <taxon>Bacteroidota</taxon>
        <taxon>Bacteroidia</taxon>
        <taxon>Bacteroidales</taxon>
        <taxon>Muribaculaceae</taxon>
        <taxon>Sodaliphilus</taxon>
    </lineage>
</organism>
<evidence type="ECO:0000313" key="2">
    <source>
        <dbReference type="Proteomes" id="UP000483362"/>
    </source>
</evidence>
<accession>A0A6L5XBB5</accession>
<protein>
    <submittedName>
        <fullName evidence="1">Uncharacterized protein</fullName>
    </submittedName>
</protein>
<comment type="caution">
    <text evidence="1">The sequence shown here is derived from an EMBL/GenBank/DDBJ whole genome shotgun (WGS) entry which is preliminary data.</text>
</comment>
<keyword evidence="2" id="KW-1185">Reference proteome</keyword>